<dbReference type="EMBL" id="JBHSHT010000002">
    <property type="protein sequence ID" value="MFC4826000.1"/>
    <property type="molecule type" value="Genomic_DNA"/>
</dbReference>
<accession>A0ABD5Q5X9</accession>
<keyword evidence="1" id="KW-0472">Membrane</keyword>
<evidence type="ECO:0000256" key="1">
    <source>
        <dbReference type="SAM" id="Phobius"/>
    </source>
</evidence>
<reference evidence="2 3" key="1">
    <citation type="journal article" date="2019" name="Int. J. Syst. Evol. Microbiol.">
        <title>The Global Catalogue of Microorganisms (GCM) 10K type strain sequencing project: providing services to taxonomists for standard genome sequencing and annotation.</title>
        <authorList>
            <consortium name="The Broad Institute Genomics Platform"/>
            <consortium name="The Broad Institute Genome Sequencing Center for Infectious Disease"/>
            <person name="Wu L."/>
            <person name="Ma J."/>
        </authorList>
    </citation>
    <scope>NUCLEOTIDE SEQUENCE [LARGE SCALE GENOMIC DNA]</scope>
    <source>
        <strain evidence="2 3">XZYJ18</strain>
    </source>
</reference>
<dbReference type="AlphaFoldDB" id="A0ABD5Q5X9"/>
<evidence type="ECO:0000313" key="3">
    <source>
        <dbReference type="Proteomes" id="UP001595945"/>
    </source>
</evidence>
<gene>
    <name evidence="2" type="ORF">ACFO9K_17215</name>
</gene>
<dbReference type="RefSeq" id="WP_254268377.1">
    <property type="nucleotide sequence ID" value="NZ_CP100400.1"/>
</dbReference>
<dbReference type="GeneID" id="73043274"/>
<feature type="transmembrane region" description="Helical" evidence="1">
    <location>
        <begin position="71"/>
        <end position="93"/>
    </location>
</feature>
<dbReference type="Proteomes" id="UP001595945">
    <property type="component" value="Unassembled WGS sequence"/>
</dbReference>
<keyword evidence="1" id="KW-1133">Transmembrane helix</keyword>
<keyword evidence="3" id="KW-1185">Reference proteome</keyword>
<comment type="caution">
    <text evidence="2">The sequence shown here is derived from an EMBL/GenBank/DDBJ whole genome shotgun (WGS) entry which is preliminary data.</text>
</comment>
<proteinExistence type="predicted"/>
<evidence type="ECO:0000313" key="2">
    <source>
        <dbReference type="EMBL" id="MFC4826000.1"/>
    </source>
</evidence>
<name>A0ABD5Q5X9_9EURY</name>
<protein>
    <submittedName>
        <fullName evidence="2">Uncharacterized protein</fullName>
    </submittedName>
</protein>
<keyword evidence="1" id="KW-0812">Transmembrane</keyword>
<sequence length="94" mass="9833">MKTGGALVIGSIVAGVFTYSTSSPDFGPGPTYVHANFEDGDGRTDIYVELLEGHNEAIAHNRGQVNDSGRYLFVTQILLVGALVLGGIGVLIVL</sequence>
<organism evidence="2 3">
    <name type="scientific">Halorussus aquaticus</name>
    <dbReference type="NCBI Taxonomy" id="2953748"/>
    <lineage>
        <taxon>Archaea</taxon>
        <taxon>Methanobacteriati</taxon>
        <taxon>Methanobacteriota</taxon>
        <taxon>Stenosarchaea group</taxon>
        <taxon>Halobacteria</taxon>
        <taxon>Halobacteriales</taxon>
        <taxon>Haladaptataceae</taxon>
        <taxon>Halorussus</taxon>
    </lineage>
</organism>